<keyword evidence="1" id="KW-0472">Membrane</keyword>
<feature type="domain" description="Haemolysin activator HlyB C-terminal" evidence="4">
    <location>
        <begin position="182"/>
        <end position="282"/>
    </location>
</feature>
<keyword evidence="3" id="KW-0998">Cell outer membrane</keyword>
<dbReference type="Proteomes" id="UP000190023">
    <property type="component" value="Unassembled WGS sequence"/>
</dbReference>
<organism evidence="7 8">
    <name type="scientific">[Haemophilus] felis</name>
    <dbReference type="NCBI Taxonomy" id="123822"/>
    <lineage>
        <taxon>Bacteria</taxon>
        <taxon>Pseudomonadati</taxon>
        <taxon>Pseudomonadota</taxon>
        <taxon>Gammaproteobacteria</taxon>
        <taxon>Pasteurellales</taxon>
        <taxon>Pasteurellaceae</taxon>
    </lineage>
</organism>
<proteinExistence type="predicted"/>
<dbReference type="InterPro" id="IPR051544">
    <property type="entry name" value="TPS_OM_transporter"/>
</dbReference>
<feature type="domain" description="Polypeptide-transport-associated ShlB-type" evidence="5">
    <location>
        <begin position="59"/>
        <end position="126"/>
    </location>
</feature>
<keyword evidence="2" id="KW-0812">Transmembrane</keyword>
<dbReference type="InterPro" id="IPR005565">
    <property type="entry name" value="Hemolysn_activator_HlyB_C"/>
</dbReference>
<reference evidence="7 8" key="1">
    <citation type="submission" date="2017-02" db="EMBL/GenBank/DDBJ databases">
        <title>Draft genome sequence of Haemophilus felis CCUG 31170 type strain.</title>
        <authorList>
            <person name="Engstrom-Jakobsson H."/>
            <person name="Salva-Serra F."/>
            <person name="Thorell K."/>
            <person name="Gonzales-Siles L."/>
            <person name="Karlsson R."/>
            <person name="Boulund F."/>
            <person name="Engstrand L."/>
            <person name="Kristiansson E."/>
            <person name="Moore E."/>
        </authorList>
    </citation>
    <scope>NUCLEOTIDE SEQUENCE [LARGE SCALE GENOMIC DNA]</scope>
    <source>
        <strain evidence="7 8">CCUG 31170</strain>
    </source>
</reference>
<evidence type="ECO:0000259" key="4">
    <source>
        <dbReference type="Pfam" id="PF03865"/>
    </source>
</evidence>
<accession>A0A1T0AUN0</accession>
<dbReference type="GO" id="GO:0008320">
    <property type="term" value="F:protein transmembrane transporter activity"/>
    <property type="evidence" value="ECO:0007669"/>
    <property type="project" value="TreeGrafter"/>
</dbReference>
<feature type="domain" description="ShlB POTRA" evidence="6">
    <location>
        <begin position="134"/>
        <end position="178"/>
    </location>
</feature>
<dbReference type="Pfam" id="PF03865">
    <property type="entry name" value="ShlB"/>
    <property type="match status" value="1"/>
</dbReference>
<dbReference type="GO" id="GO:0098046">
    <property type="term" value="C:type V protein secretion system complex"/>
    <property type="evidence" value="ECO:0007669"/>
    <property type="project" value="TreeGrafter"/>
</dbReference>
<gene>
    <name evidence="7" type="ORF">B0188_10845</name>
</gene>
<sequence>MLLLCLFPLVLFASNDAIQPQLFIEQQKVEQQRWLERHQYLAPQKMVQQNHFSLNCLPYSGLYFVGVTLIDTTAFSPALGECLSEARLNKLSRDLTSAYLAKGYIHNPFQFEDDGSGLLRLHVKEGKLINIRTESKRINPRMLFPNALGRPLTIYQLDQALDQANKMQNVNASVDVLPTKHGDIELVVVNQDRSILSGDLTFNNYASKRMGSWQLASHLSMDNILGLSDALHLRFNTNLKSVKRNFSRSFSLYHHLPYGNWSFSSFLNYFSYQYQIQLIHQKRSSLGILNKQD</sequence>
<evidence type="ECO:0000259" key="6">
    <source>
        <dbReference type="Pfam" id="PF17287"/>
    </source>
</evidence>
<protein>
    <recommendedName>
        <fullName evidence="9">POTRA domain-containing protein</fullName>
    </recommendedName>
</protein>
<dbReference type="InterPro" id="IPR035251">
    <property type="entry name" value="ShlB_POTRA"/>
</dbReference>
<dbReference type="PANTHER" id="PTHR34597:SF3">
    <property type="entry name" value="OUTER MEMBRANE TRANSPORTER CDIB"/>
    <property type="match status" value="1"/>
</dbReference>
<dbReference type="EMBL" id="MUYB01000056">
    <property type="protein sequence ID" value="OOS00208.1"/>
    <property type="molecule type" value="Genomic_DNA"/>
</dbReference>
<name>A0A1T0AUN0_9PAST</name>
<evidence type="ECO:0000256" key="2">
    <source>
        <dbReference type="ARBA" id="ARBA00022692"/>
    </source>
</evidence>
<evidence type="ECO:0000256" key="1">
    <source>
        <dbReference type="ARBA" id="ARBA00022452"/>
    </source>
</evidence>
<dbReference type="AlphaFoldDB" id="A0A1T0AUN0"/>
<evidence type="ECO:0008006" key="9">
    <source>
        <dbReference type="Google" id="ProtNLM"/>
    </source>
</evidence>
<dbReference type="PANTHER" id="PTHR34597">
    <property type="entry name" value="SLR1661 PROTEIN"/>
    <property type="match status" value="1"/>
</dbReference>
<dbReference type="GO" id="GO:0046819">
    <property type="term" value="P:protein secretion by the type V secretion system"/>
    <property type="evidence" value="ECO:0007669"/>
    <property type="project" value="TreeGrafter"/>
</dbReference>
<dbReference type="Gene3D" id="2.40.160.50">
    <property type="entry name" value="membrane protein fhac: a member of the omp85/tpsb transporter family"/>
    <property type="match status" value="1"/>
</dbReference>
<dbReference type="Pfam" id="PF17287">
    <property type="entry name" value="POTRA_3"/>
    <property type="match status" value="1"/>
</dbReference>
<dbReference type="STRING" id="123822.B0188_10845"/>
<keyword evidence="1" id="KW-1134">Transmembrane beta strand</keyword>
<comment type="caution">
    <text evidence="7">The sequence shown here is derived from an EMBL/GenBank/DDBJ whole genome shotgun (WGS) entry which is preliminary data.</text>
</comment>
<evidence type="ECO:0000256" key="3">
    <source>
        <dbReference type="ARBA" id="ARBA00023237"/>
    </source>
</evidence>
<evidence type="ECO:0000259" key="5">
    <source>
        <dbReference type="Pfam" id="PF08479"/>
    </source>
</evidence>
<dbReference type="Pfam" id="PF08479">
    <property type="entry name" value="POTRA_2"/>
    <property type="match status" value="1"/>
</dbReference>
<dbReference type="InterPro" id="IPR013686">
    <property type="entry name" value="Polypept-transport_assoc_ShlB"/>
</dbReference>
<evidence type="ECO:0000313" key="7">
    <source>
        <dbReference type="EMBL" id="OOS00208.1"/>
    </source>
</evidence>
<keyword evidence="8" id="KW-1185">Reference proteome</keyword>
<dbReference type="OrthoDB" id="290122at2"/>
<evidence type="ECO:0000313" key="8">
    <source>
        <dbReference type="Proteomes" id="UP000190023"/>
    </source>
</evidence>